<dbReference type="AlphaFoldDB" id="A0A6S6M5Z5"/>
<dbReference type="Gene3D" id="3.40.50.150">
    <property type="entry name" value="Vaccinia Virus protein VP39"/>
    <property type="match status" value="1"/>
</dbReference>
<protein>
    <submittedName>
        <fullName evidence="1">Uncharacterized protein</fullName>
    </submittedName>
</protein>
<dbReference type="KEGG" id="gbn:GEOBRER4_38730"/>
<name>A0A6S6M5Z5_9BACT</name>
<dbReference type="SUPFAM" id="SSF53335">
    <property type="entry name" value="S-adenosyl-L-methionine-dependent methyltransferases"/>
    <property type="match status" value="1"/>
</dbReference>
<reference evidence="1 2" key="1">
    <citation type="submission" date="2020-06" db="EMBL/GenBank/DDBJ databases">
        <title>Interaction of electrochemicaly active bacteria, Geobacter bremensis R4 on different carbon anode.</title>
        <authorList>
            <person name="Meng L."/>
            <person name="Yoshida N."/>
        </authorList>
    </citation>
    <scope>NUCLEOTIDE SEQUENCE [LARGE SCALE GENOMIC DNA]</scope>
    <source>
        <strain evidence="1 2">R4</strain>
    </source>
</reference>
<dbReference type="InterPro" id="IPR029063">
    <property type="entry name" value="SAM-dependent_MTases_sf"/>
</dbReference>
<evidence type="ECO:0000313" key="1">
    <source>
        <dbReference type="EMBL" id="BCG49123.1"/>
    </source>
</evidence>
<dbReference type="EMBL" id="AP023213">
    <property type="protein sequence ID" value="BCG49123.1"/>
    <property type="molecule type" value="Genomic_DNA"/>
</dbReference>
<gene>
    <name evidence="1" type="ORF">GEOBRER4_n4028</name>
</gene>
<proteinExistence type="predicted"/>
<sequence length="363" mass="40155">MQLSFAPTVDGDEIQRRLELLLVPGPLLDAPLSLRIDRLARSFAGYAASYPLPLWAPGLVIDNEMRSLTEALLPMAEIRPLFERLLKKGCRFSPLLSGCYLHSSASWIDFLQRLHPPLPLANPAATLSRLAEDFEARRRFLFSLMLPHHYGGGFDRYPLQSQWLSGWLKERAGSFIRGIRVLDSACGSGEGTYQVAELLQEAGYSGRSCEVHGSTLEEIELFAAAHLYFPHDPQREREYRARTAPLLSAADPPRLEFYLDRVGSVPQREPYHLVLCNGLLGGPLLHDEAGLDAAFAGLAARLLPGGVLLAADRFHAGWRLRVPAERLKELMQAHGLTPIEVPEGIAGKKEAVLVQYPKGVARG</sequence>
<evidence type="ECO:0000313" key="2">
    <source>
        <dbReference type="Proteomes" id="UP000515472"/>
    </source>
</evidence>
<dbReference type="RefSeq" id="WP_185243656.1">
    <property type="nucleotide sequence ID" value="NZ_AP023213.1"/>
</dbReference>
<organism evidence="1 2">
    <name type="scientific">Citrifermentans bremense</name>
    <dbReference type="NCBI Taxonomy" id="60035"/>
    <lineage>
        <taxon>Bacteria</taxon>
        <taxon>Pseudomonadati</taxon>
        <taxon>Thermodesulfobacteriota</taxon>
        <taxon>Desulfuromonadia</taxon>
        <taxon>Geobacterales</taxon>
        <taxon>Geobacteraceae</taxon>
        <taxon>Citrifermentans</taxon>
    </lineage>
</organism>
<keyword evidence="2" id="KW-1185">Reference proteome</keyword>
<dbReference type="Proteomes" id="UP000515472">
    <property type="component" value="Chromosome"/>
</dbReference>
<accession>A0A6S6M5Z5</accession>